<protein>
    <recommendedName>
        <fullName evidence="4">Rod shape-determining protein MreD</fullName>
    </recommendedName>
</protein>
<feature type="transmembrane region" description="Helical" evidence="1">
    <location>
        <begin position="109"/>
        <end position="132"/>
    </location>
</feature>
<evidence type="ECO:0000256" key="1">
    <source>
        <dbReference type="SAM" id="Phobius"/>
    </source>
</evidence>
<evidence type="ECO:0000313" key="2">
    <source>
        <dbReference type="EMBL" id="SPH24316.1"/>
    </source>
</evidence>
<reference evidence="2 3" key="1">
    <citation type="submission" date="2018-03" db="EMBL/GenBank/DDBJ databases">
        <authorList>
            <person name="Keele B.F."/>
        </authorList>
    </citation>
    <scope>NUCLEOTIDE SEQUENCE [LARGE SCALE GENOMIC DNA]</scope>
    <source>
        <strain evidence="2 3">CECT 8626</strain>
    </source>
</reference>
<feature type="transmembrane region" description="Helical" evidence="1">
    <location>
        <begin position="12"/>
        <end position="29"/>
    </location>
</feature>
<dbReference type="OrthoDB" id="7629477at2"/>
<keyword evidence="1" id="KW-1133">Transmembrane helix</keyword>
<dbReference type="RefSeq" id="WP_108854332.1">
    <property type="nucleotide sequence ID" value="NZ_OMOQ01000003.1"/>
</dbReference>
<proteinExistence type="predicted"/>
<name>A0A2R8BLS1_9RHOB</name>
<feature type="transmembrane region" description="Helical" evidence="1">
    <location>
        <begin position="144"/>
        <end position="164"/>
    </location>
</feature>
<keyword evidence="3" id="KW-1185">Reference proteome</keyword>
<gene>
    <name evidence="2" type="ORF">DEA8626_03367</name>
</gene>
<dbReference type="EMBL" id="OMOQ01000003">
    <property type="protein sequence ID" value="SPH24316.1"/>
    <property type="molecule type" value="Genomic_DNA"/>
</dbReference>
<sequence length="179" mass="19982">MVDPIAASRVAHRALFVALALAILFLRLLPLDMVPSRIPGPDLILCLTFVWIRRRPDYVPAALIVCVFLLEDFLTMRPPGPWPLIVLMGTEFLRSREVTLRDLPFALDWAMIGGLVMAMTLIHWVMLAIFIVPQAEFGPTILRALATIAAYPMVVLFTLFVIGLRRAAKGEVDALGHRL</sequence>
<accession>A0A2R8BLS1</accession>
<dbReference type="Proteomes" id="UP000244924">
    <property type="component" value="Unassembled WGS sequence"/>
</dbReference>
<keyword evidence="1" id="KW-0812">Transmembrane</keyword>
<keyword evidence="1" id="KW-0472">Membrane</keyword>
<evidence type="ECO:0000313" key="3">
    <source>
        <dbReference type="Proteomes" id="UP000244924"/>
    </source>
</evidence>
<organism evidence="2 3">
    <name type="scientific">Albidovulum aquaemixtae</name>
    <dbReference type="NCBI Taxonomy" id="1542388"/>
    <lineage>
        <taxon>Bacteria</taxon>
        <taxon>Pseudomonadati</taxon>
        <taxon>Pseudomonadota</taxon>
        <taxon>Alphaproteobacteria</taxon>
        <taxon>Rhodobacterales</taxon>
        <taxon>Paracoccaceae</taxon>
        <taxon>Albidovulum</taxon>
    </lineage>
</organism>
<dbReference type="AlphaFoldDB" id="A0A2R8BLS1"/>
<evidence type="ECO:0008006" key="4">
    <source>
        <dbReference type="Google" id="ProtNLM"/>
    </source>
</evidence>